<name>A0AAV9V394_9PEZI</name>
<comment type="caution">
    <text evidence="2">The sequence shown here is derived from an EMBL/GenBank/DDBJ whole genome shotgun (WGS) entry which is preliminary data.</text>
</comment>
<sequence>MLEIVEHIFLQLGGIDILIDVAEDMFGGHGWDRDKSRDNAYKFFEEGIFPTFVLDQDRVLPRTLGHHLRASDRTYEAIKHAEGLVDNHLAIGLRMVHAACHEIPHAFISFCISICREEGAFPACDTPPRLNYPHRHGVQDIGESGLYVDSKIWGGMLFYRDLTTNCGGIPCLFRQENNPENYYMQLSYDQLFRLCFMKYDVTASLPLLLYEGTDGEMLREADGGLPCELRSLQIGSDEKEKSPAAKRPRKKNSKGSAEEHARPAVAKEPTKRSKAQAQIQTPIVETSEEEDAAPEQTASTNGKPKRRKVKSKARRFTRPKKRRAFTE</sequence>
<feature type="region of interest" description="Disordered" evidence="1">
    <location>
        <begin position="232"/>
        <end position="327"/>
    </location>
</feature>
<evidence type="ECO:0000256" key="1">
    <source>
        <dbReference type="SAM" id="MobiDB-lite"/>
    </source>
</evidence>
<dbReference type="EMBL" id="JAVHNS010000005">
    <property type="protein sequence ID" value="KAK6354337.1"/>
    <property type="molecule type" value="Genomic_DNA"/>
</dbReference>
<reference evidence="2 3" key="1">
    <citation type="submission" date="2019-10" db="EMBL/GenBank/DDBJ databases">
        <authorList>
            <person name="Palmer J.M."/>
        </authorList>
    </citation>
    <scope>NUCLEOTIDE SEQUENCE [LARGE SCALE GENOMIC DNA]</scope>
    <source>
        <strain evidence="2 3">TWF730</strain>
    </source>
</reference>
<feature type="compositionally biased region" description="Polar residues" evidence="1">
    <location>
        <begin position="275"/>
        <end position="284"/>
    </location>
</feature>
<feature type="compositionally biased region" description="Basic residues" evidence="1">
    <location>
        <begin position="303"/>
        <end position="327"/>
    </location>
</feature>
<dbReference type="Proteomes" id="UP001373714">
    <property type="component" value="Unassembled WGS sequence"/>
</dbReference>
<keyword evidence="3" id="KW-1185">Reference proteome</keyword>
<evidence type="ECO:0000313" key="3">
    <source>
        <dbReference type="Proteomes" id="UP001373714"/>
    </source>
</evidence>
<proteinExistence type="predicted"/>
<dbReference type="AlphaFoldDB" id="A0AAV9V394"/>
<protein>
    <submittedName>
        <fullName evidence="2">Uncharacterized protein</fullName>
    </submittedName>
</protein>
<accession>A0AAV9V394</accession>
<organism evidence="2 3">
    <name type="scientific">Orbilia blumenaviensis</name>
    <dbReference type="NCBI Taxonomy" id="1796055"/>
    <lineage>
        <taxon>Eukaryota</taxon>
        <taxon>Fungi</taxon>
        <taxon>Dikarya</taxon>
        <taxon>Ascomycota</taxon>
        <taxon>Pezizomycotina</taxon>
        <taxon>Orbiliomycetes</taxon>
        <taxon>Orbiliales</taxon>
        <taxon>Orbiliaceae</taxon>
        <taxon>Orbilia</taxon>
    </lineage>
</organism>
<evidence type="ECO:0000313" key="2">
    <source>
        <dbReference type="EMBL" id="KAK6354337.1"/>
    </source>
</evidence>
<gene>
    <name evidence="2" type="ORF">TWF730_008744</name>
</gene>
<feature type="compositionally biased region" description="Basic residues" evidence="1">
    <location>
        <begin position="244"/>
        <end position="253"/>
    </location>
</feature>